<dbReference type="InterPro" id="IPR027408">
    <property type="entry name" value="PNPase/RNase_PH_dom_sf"/>
</dbReference>
<name>A0A3G2S961_MALR7</name>
<evidence type="ECO:0000256" key="2">
    <source>
        <dbReference type="ARBA" id="ARBA00004604"/>
    </source>
</evidence>
<protein>
    <recommendedName>
        <fullName evidence="9">Ribosomal RNA-processing protein 43</fullName>
    </recommendedName>
</protein>
<dbReference type="OrthoDB" id="45882at2759"/>
<keyword evidence="12" id="KW-1185">Reference proteome</keyword>
<evidence type="ECO:0000256" key="3">
    <source>
        <dbReference type="ARBA" id="ARBA00006678"/>
    </source>
</evidence>
<keyword evidence="6" id="KW-0271">Exosome</keyword>
<dbReference type="EMBL" id="CP033153">
    <property type="protein sequence ID" value="AYO44426.1"/>
    <property type="molecule type" value="Genomic_DNA"/>
</dbReference>
<gene>
    <name evidence="11" type="primary">EXOSC8</name>
    <name evidence="11" type="ORF">DNF11_3476</name>
</gene>
<dbReference type="GO" id="GO:0000467">
    <property type="term" value="P:exonucleolytic trimming to generate mature 3'-end of 5.8S rRNA from tricistronic rRNA transcript (SSU-rRNA, 5.8S rRNA, LSU-rRNA)"/>
    <property type="evidence" value="ECO:0007669"/>
    <property type="project" value="TreeGrafter"/>
</dbReference>
<dbReference type="AlphaFoldDB" id="A0A3G2S961"/>
<comment type="similarity">
    <text evidence="3">Belongs to the RNase PH family.</text>
</comment>
<evidence type="ECO:0000256" key="7">
    <source>
        <dbReference type="ARBA" id="ARBA00022884"/>
    </source>
</evidence>
<dbReference type="GO" id="GO:0034473">
    <property type="term" value="P:U1 snRNA 3'-end processing"/>
    <property type="evidence" value="ECO:0007669"/>
    <property type="project" value="TreeGrafter"/>
</dbReference>
<keyword evidence="4" id="KW-0963">Cytoplasm</keyword>
<proteinExistence type="inferred from homology"/>
<dbReference type="GO" id="GO:0000177">
    <property type="term" value="C:cytoplasmic exosome (RNase complex)"/>
    <property type="evidence" value="ECO:0007669"/>
    <property type="project" value="TreeGrafter"/>
</dbReference>
<dbReference type="STRING" id="425264.A0A3G2S961"/>
<evidence type="ECO:0000259" key="10">
    <source>
        <dbReference type="Pfam" id="PF01138"/>
    </source>
</evidence>
<evidence type="ECO:0000256" key="9">
    <source>
        <dbReference type="ARBA" id="ARBA00030617"/>
    </source>
</evidence>
<dbReference type="GO" id="GO:0000176">
    <property type="term" value="C:nuclear exosome (RNase complex)"/>
    <property type="evidence" value="ECO:0007669"/>
    <property type="project" value="TreeGrafter"/>
</dbReference>
<keyword evidence="8" id="KW-0539">Nucleus</keyword>
<feature type="domain" description="Exoribonuclease phosphorolytic" evidence="10">
    <location>
        <begin position="49"/>
        <end position="185"/>
    </location>
</feature>
<dbReference type="GO" id="GO:0071038">
    <property type="term" value="P:TRAMP-dependent tRNA surveillance pathway"/>
    <property type="evidence" value="ECO:0007669"/>
    <property type="project" value="TreeGrafter"/>
</dbReference>
<evidence type="ECO:0000256" key="6">
    <source>
        <dbReference type="ARBA" id="ARBA00022835"/>
    </source>
</evidence>
<evidence type="ECO:0000256" key="1">
    <source>
        <dbReference type="ARBA" id="ARBA00004496"/>
    </source>
</evidence>
<dbReference type="Gene3D" id="3.30.230.70">
    <property type="entry name" value="GHMP Kinase, N-terminal domain"/>
    <property type="match status" value="1"/>
</dbReference>
<dbReference type="GO" id="GO:0071035">
    <property type="term" value="P:nuclear polyadenylation-dependent rRNA catabolic process"/>
    <property type="evidence" value="ECO:0007669"/>
    <property type="project" value="TreeGrafter"/>
</dbReference>
<reference evidence="11 12" key="1">
    <citation type="submission" date="2018-10" db="EMBL/GenBank/DDBJ databases">
        <title>Complete genome sequence of Malassezia restricta CBS 7877.</title>
        <authorList>
            <person name="Morand S.C."/>
            <person name="Bertignac M."/>
            <person name="Iltis A."/>
            <person name="Kolder I."/>
            <person name="Pirovano W."/>
            <person name="Jourdain R."/>
            <person name="Clavaud C."/>
        </authorList>
    </citation>
    <scope>NUCLEOTIDE SEQUENCE [LARGE SCALE GENOMIC DNA]</scope>
    <source>
        <strain evidence="11 12">CBS 7877</strain>
    </source>
</reference>
<evidence type="ECO:0000313" key="11">
    <source>
        <dbReference type="EMBL" id="AYO44426.1"/>
    </source>
</evidence>
<dbReference type="VEuPathDB" id="FungiDB:DNF11_3476"/>
<organism evidence="11 12">
    <name type="scientific">Malassezia restricta (strain ATCC 96810 / NBRC 103918 / CBS 7877)</name>
    <name type="common">Seborrheic dermatitis infection agent</name>
    <dbReference type="NCBI Taxonomy" id="425264"/>
    <lineage>
        <taxon>Eukaryota</taxon>
        <taxon>Fungi</taxon>
        <taxon>Dikarya</taxon>
        <taxon>Basidiomycota</taxon>
        <taxon>Ustilaginomycotina</taxon>
        <taxon>Malasseziomycetes</taxon>
        <taxon>Malasseziales</taxon>
        <taxon>Malasseziaceae</taxon>
        <taxon>Malassezia</taxon>
    </lineage>
</organism>
<dbReference type="PANTHER" id="PTHR11097">
    <property type="entry name" value="EXOSOME COMPLEX EXONUCLEASE RIBOSOMAL RNA PROCESSING PROTEIN"/>
    <property type="match status" value="1"/>
</dbReference>
<dbReference type="Pfam" id="PF01138">
    <property type="entry name" value="RNase_PH"/>
    <property type="match status" value="1"/>
</dbReference>
<evidence type="ECO:0000313" key="12">
    <source>
        <dbReference type="Proteomes" id="UP000269793"/>
    </source>
</evidence>
<dbReference type="SUPFAM" id="SSF54211">
    <property type="entry name" value="Ribosomal protein S5 domain 2-like"/>
    <property type="match status" value="1"/>
</dbReference>
<comment type="subcellular location">
    <subcellularLocation>
        <location evidence="1">Cytoplasm</location>
    </subcellularLocation>
    <subcellularLocation>
        <location evidence="2">Nucleus</location>
        <location evidence="2">Nucleolus</location>
    </subcellularLocation>
</comment>
<sequence>MSAMQEKHEGLVEAHTAAPLTIFKKIYPTDYFRRHLEERIREDGRSLDQFRSASLATGILSQPYGSALVRFGEGTLVTAAVHAEVTEPTLERPNEGFVIPNVELPALCSPQYKAGPPGDEAQIMTHYLQMFLNQSGILPCTSLCIETGSAVWVLHVDVVCISADGSVMDAAALAAVAALYDCRLPRVSRHMNSSQVICDTDATERLSLTCIPILTTISLYDWTYLLADATEFEQSLCAGSIQMGTLDDKPNGIFWTKVRGRCTAMQPHVLENESLIEWCERTTQNRAQQLRSLLLDALRA</sequence>
<dbReference type="InterPro" id="IPR036345">
    <property type="entry name" value="ExoRNase_PH_dom2_sf"/>
</dbReference>
<dbReference type="Proteomes" id="UP000269793">
    <property type="component" value="Chromosome VI"/>
</dbReference>
<dbReference type="GO" id="GO:0016075">
    <property type="term" value="P:rRNA catabolic process"/>
    <property type="evidence" value="ECO:0007669"/>
    <property type="project" value="TreeGrafter"/>
</dbReference>
<dbReference type="GO" id="GO:0005730">
    <property type="term" value="C:nucleolus"/>
    <property type="evidence" value="ECO:0007669"/>
    <property type="project" value="UniProtKB-SubCell"/>
</dbReference>
<evidence type="ECO:0000256" key="4">
    <source>
        <dbReference type="ARBA" id="ARBA00022490"/>
    </source>
</evidence>
<dbReference type="PANTHER" id="PTHR11097:SF9">
    <property type="entry name" value="EXOSOME COMPLEX COMPONENT RRP43"/>
    <property type="match status" value="1"/>
</dbReference>
<accession>A0A3G2S961</accession>
<dbReference type="GO" id="GO:0034475">
    <property type="term" value="P:U4 snRNA 3'-end processing"/>
    <property type="evidence" value="ECO:0007669"/>
    <property type="project" value="TreeGrafter"/>
</dbReference>
<evidence type="ECO:0000256" key="5">
    <source>
        <dbReference type="ARBA" id="ARBA00022552"/>
    </source>
</evidence>
<dbReference type="InterPro" id="IPR020568">
    <property type="entry name" value="Ribosomal_Su5_D2-typ_SF"/>
</dbReference>
<dbReference type="InterPro" id="IPR050590">
    <property type="entry name" value="Exosome_comp_Rrp42_subfam"/>
</dbReference>
<evidence type="ECO:0000256" key="8">
    <source>
        <dbReference type="ARBA" id="ARBA00023242"/>
    </source>
</evidence>
<dbReference type="InterPro" id="IPR001247">
    <property type="entry name" value="ExoRNase_PH_dom1"/>
</dbReference>
<dbReference type="SUPFAM" id="SSF55666">
    <property type="entry name" value="Ribonuclease PH domain 2-like"/>
    <property type="match status" value="1"/>
</dbReference>
<dbReference type="GO" id="GO:0071028">
    <property type="term" value="P:nuclear mRNA surveillance"/>
    <property type="evidence" value="ECO:0007669"/>
    <property type="project" value="TreeGrafter"/>
</dbReference>
<keyword evidence="7" id="KW-0694">RNA-binding</keyword>
<keyword evidence="5" id="KW-0698">rRNA processing</keyword>
<dbReference type="GO" id="GO:0034476">
    <property type="term" value="P:U5 snRNA 3'-end processing"/>
    <property type="evidence" value="ECO:0007669"/>
    <property type="project" value="TreeGrafter"/>
</dbReference>
<dbReference type="GO" id="GO:0035925">
    <property type="term" value="F:mRNA 3'-UTR AU-rich region binding"/>
    <property type="evidence" value="ECO:0007669"/>
    <property type="project" value="TreeGrafter"/>
</dbReference>